<gene>
    <name evidence="7" type="ORF">CYLTODRAFT_436489</name>
</gene>
<evidence type="ECO:0000256" key="3">
    <source>
        <dbReference type="ARBA" id="ARBA00038201"/>
    </source>
</evidence>
<reference evidence="7 8" key="1">
    <citation type="journal article" date="2015" name="Fungal Genet. Biol.">
        <title>Evolution of novel wood decay mechanisms in Agaricales revealed by the genome sequences of Fistulina hepatica and Cylindrobasidium torrendii.</title>
        <authorList>
            <person name="Floudas D."/>
            <person name="Held B.W."/>
            <person name="Riley R."/>
            <person name="Nagy L.G."/>
            <person name="Koehler G."/>
            <person name="Ransdell A.S."/>
            <person name="Younus H."/>
            <person name="Chow J."/>
            <person name="Chiniquy J."/>
            <person name="Lipzen A."/>
            <person name="Tritt A."/>
            <person name="Sun H."/>
            <person name="Haridas S."/>
            <person name="LaButti K."/>
            <person name="Ohm R.A."/>
            <person name="Kues U."/>
            <person name="Blanchette R.A."/>
            <person name="Grigoriev I.V."/>
            <person name="Minto R.E."/>
            <person name="Hibbett D.S."/>
        </authorList>
    </citation>
    <scope>NUCLEOTIDE SEQUENCE [LARGE SCALE GENOMIC DNA]</scope>
    <source>
        <strain evidence="7 8">FP15055 ss-10</strain>
    </source>
</reference>
<dbReference type="Pfam" id="PF00780">
    <property type="entry name" value="CNH"/>
    <property type="match status" value="1"/>
</dbReference>
<evidence type="ECO:0000256" key="2">
    <source>
        <dbReference type="ARBA" id="ARBA00023136"/>
    </source>
</evidence>
<accession>A0A0D7BDX4</accession>
<sequence>MAPFCEPKPVVTGIREKIDSALVQGDRLYLGSSVGNLHIYGVDDGAGSSNETATLVDVKKSVVRRSIEQLGFIRDINSLVILSEMTVTLHSIPAFTNPTPLTQAKAAFSFTVFSHVQHIPKEGTFDNPDARTIPTLITYLVVGCRRKVVIYTWKDGEAQDVKEAPLPHSPRTITFMSSDKLCFAYAPDYAIFDMNTLTATELVLPAPSTTATALGTLTGLTGYMTLGLGAKAKPVVIQLNDAETVVFKDNEGYFLTADGKEARPASMVLPTIPEDIAYVKPYLFNVFPPATIPLNGGETAHPTSVLQIRSSLSLQPAQTIPFPFRHPSTTSTTPLLNATIRVLTPTPAAKSPLYLITTPTDRATTTAEGSTIWRFDIKPWSDQIDELVASENYGEALSLLGTISPPLSDHDARNSRVKALNAVAHFKNAKYDAAIDALKELEVNPAKVVALYPETVAGRLSLPEEQWIPLFGGPAAPKSASPEPADVPVDTGIQKIPHRRQDSVDSLRRTNTIDKDMIEQLSGIPTSASLRGKLRTGLGSLMAATSNTSAAPSIKEKDDDTASVHSVGKAKKPPPDTFRQSIETLVRYLSDHRPKVDAALAANGISPTQAHQYPSLNSIPVEELFELPDVQLSALTPEQLVRFAQVVYTILFKSYLIIRPGLLGALVRLPNWCEVSEVEEELRERKKFQELIDLYHGKKMHARALELLRQLSEDDEDDPTYRTTLYLQKLGPEYMDLVFESSRWLFEVDKDKAFEVFTSEDVELPQKNVADYLEGIDPRLCVRFLEFIINERHADALVVHNRLAELYLSMSLSSKKAADKYAAEVYSKFLEFINTTSRYSADHLYGLVSSTDLYEARAILLGKLGRHDQALEIYAYSLRDYIKAEEYCKQYYEAQSPSTNEIFLTLLKIYLRPTASGDFLPPALGLISRHSPRLDTVETLKLLPPLVTAQEIRTFLTESLRAPIFETRLVKVVTKSRSEQVGRRLMALQTKRVKITDSRICPQCHKRLGSSVVAIHAPRGEVTHFHCREAFTHKVNELRR</sequence>
<feature type="domain" description="CNH" evidence="6">
    <location>
        <begin position="15"/>
        <end position="335"/>
    </location>
</feature>
<dbReference type="GO" id="GO:0034058">
    <property type="term" value="P:endosomal vesicle fusion"/>
    <property type="evidence" value="ECO:0007669"/>
    <property type="project" value="TreeGrafter"/>
</dbReference>
<dbReference type="InterPro" id="IPR019452">
    <property type="entry name" value="VPS39/TGF_beta_rcpt-assoc_1"/>
</dbReference>
<evidence type="ECO:0000256" key="5">
    <source>
        <dbReference type="SAM" id="MobiDB-lite"/>
    </source>
</evidence>
<dbReference type="GO" id="GO:0012505">
    <property type="term" value="C:endomembrane system"/>
    <property type="evidence" value="ECO:0007669"/>
    <property type="project" value="UniProtKB-SubCell"/>
</dbReference>
<dbReference type="Pfam" id="PF10367">
    <property type="entry name" value="zf-Vps39_C"/>
    <property type="match status" value="1"/>
</dbReference>
<evidence type="ECO:0000259" key="6">
    <source>
        <dbReference type="PROSITE" id="PS50219"/>
    </source>
</evidence>
<evidence type="ECO:0000256" key="1">
    <source>
        <dbReference type="ARBA" id="ARBA00004184"/>
    </source>
</evidence>
<dbReference type="PROSITE" id="PS50219">
    <property type="entry name" value="CNH"/>
    <property type="match status" value="1"/>
</dbReference>
<dbReference type="EMBL" id="KN880497">
    <property type="protein sequence ID" value="KIY68727.1"/>
    <property type="molecule type" value="Genomic_DNA"/>
</dbReference>
<protein>
    <recommendedName>
        <fullName evidence="6">CNH domain-containing protein</fullName>
    </recommendedName>
</protein>
<dbReference type="GO" id="GO:0006886">
    <property type="term" value="P:intracellular protein transport"/>
    <property type="evidence" value="ECO:0007669"/>
    <property type="project" value="UniProtKB-UniRule"/>
</dbReference>
<evidence type="ECO:0000313" key="8">
    <source>
        <dbReference type="Proteomes" id="UP000054007"/>
    </source>
</evidence>
<comment type="subcellular location">
    <subcellularLocation>
        <location evidence="1">Endomembrane system</location>
        <topology evidence="1">Peripheral membrane protein</topology>
    </subcellularLocation>
</comment>
<organism evidence="7 8">
    <name type="scientific">Cylindrobasidium torrendii FP15055 ss-10</name>
    <dbReference type="NCBI Taxonomy" id="1314674"/>
    <lineage>
        <taxon>Eukaryota</taxon>
        <taxon>Fungi</taxon>
        <taxon>Dikarya</taxon>
        <taxon>Basidiomycota</taxon>
        <taxon>Agaricomycotina</taxon>
        <taxon>Agaricomycetes</taxon>
        <taxon>Agaricomycetidae</taxon>
        <taxon>Agaricales</taxon>
        <taxon>Marasmiineae</taxon>
        <taxon>Physalacriaceae</taxon>
        <taxon>Cylindrobasidium</taxon>
    </lineage>
</organism>
<keyword evidence="8" id="KW-1185">Reference proteome</keyword>
<dbReference type="InterPro" id="IPR000547">
    <property type="entry name" value="Clathrin_H-chain/VPS_repeat"/>
</dbReference>
<comment type="similarity">
    <text evidence="3">Belongs to the VAM6/VPS39 family.</text>
</comment>
<dbReference type="OrthoDB" id="5325112at2759"/>
<keyword evidence="2" id="KW-0472">Membrane</keyword>
<name>A0A0D7BDX4_9AGAR</name>
<dbReference type="STRING" id="1314674.A0A0D7BDX4"/>
<evidence type="ECO:0000256" key="4">
    <source>
        <dbReference type="PROSITE-ProRule" id="PRU01006"/>
    </source>
</evidence>
<dbReference type="AlphaFoldDB" id="A0A0D7BDX4"/>
<feature type="repeat" description="CHCR" evidence="4">
    <location>
        <begin position="756"/>
        <end position="915"/>
    </location>
</feature>
<dbReference type="PROSITE" id="PS50236">
    <property type="entry name" value="CHCR"/>
    <property type="match status" value="1"/>
</dbReference>
<dbReference type="GO" id="GO:0006914">
    <property type="term" value="P:autophagy"/>
    <property type="evidence" value="ECO:0007669"/>
    <property type="project" value="TreeGrafter"/>
</dbReference>
<dbReference type="InterPro" id="IPR019453">
    <property type="entry name" value="VPS39/TGFA1_Znf"/>
</dbReference>
<feature type="region of interest" description="Disordered" evidence="5">
    <location>
        <begin position="546"/>
        <end position="576"/>
    </location>
</feature>
<dbReference type="PANTHER" id="PTHR12894:SF49">
    <property type="entry name" value="VAM6_VPS39-LIKE PROTEIN"/>
    <property type="match status" value="1"/>
</dbReference>
<proteinExistence type="inferred from homology"/>
<dbReference type="PANTHER" id="PTHR12894">
    <property type="entry name" value="CNH DOMAIN CONTAINING"/>
    <property type="match status" value="1"/>
</dbReference>
<dbReference type="GO" id="GO:0000329">
    <property type="term" value="C:fungal-type vacuole membrane"/>
    <property type="evidence" value="ECO:0007669"/>
    <property type="project" value="TreeGrafter"/>
</dbReference>
<dbReference type="InterPro" id="IPR001180">
    <property type="entry name" value="CNH_dom"/>
</dbReference>
<evidence type="ECO:0000313" key="7">
    <source>
        <dbReference type="EMBL" id="KIY68727.1"/>
    </source>
</evidence>
<dbReference type="Pfam" id="PF10366">
    <property type="entry name" value="Vps39_1"/>
    <property type="match status" value="1"/>
</dbReference>
<dbReference type="Proteomes" id="UP000054007">
    <property type="component" value="Unassembled WGS sequence"/>
</dbReference>
<dbReference type="InterPro" id="IPR032914">
    <property type="entry name" value="Vam6/VPS39/TRAP1"/>
</dbReference>